<dbReference type="Proteomes" id="UP001596395">
    <property type="component" value="Unassembled WGS sequence"/>
</dbReference>
<dbReference type="InterPro" id="IPR055553">
    <property type="entry name" value="DUF7129"/>
</dbReference>
<sequence length="48" mass="5250">MDGRTTKPERTVQTFECTRCGDRLDSASDSCSDPLCDGEPRSIGVARE</sequence>
<dbReference type="Pfam" id="PF23455">
    <property type="entry name" value="DUF7129"/>
    <property type="match status" value="1"/>
</dbReference>
<feature type="domain" description="DUF7129" evidence="1">
    <location>
        <begin position="11"/>
        <end position="48"/>
    </location>
</feature>
<evidence type="ECO:0000313" key="2">
    <source>
        <dbReference type="EMBL" id="MFC6952977.1"/>
    </source>
</evidence>
<name>A0ABD5VFX3_9EURY</name>
<organism evidence="2 3">
    <name type="scientific">Halorubellus litoreus</name>
    <dbReference type="NCBI Taxonomy" id="755308"/>
    <lineage>
        <taxon>Archaea</taxon>
        <taxon>Methanobacteriati</taxon>
        <taxon>Methanobacteriota</taxon>
        <taxon>Stenosarchaea group</taxon>
        <taxon>Halobacteria</taxon>
        <taxon>Halobacteriales</taxon>
        <taxon>Halorubellaceae</taxon>
        <taxon>Halorubellus</taxon>
    </lineage>
</organism>
<evidence type="ECO:0000313" key="3">
    <source>
        <dbReference type="Proteomes" id="UP001596395"/>
    </source>
</evidence>
<proteinExistence type="predicted"/>
<reference evidence="2 3" key="1">
    <citation type="journal article" date="2019" name="Int. J. Syst. Evol. Microbiol.">
        <title>The Global Catalogue of Microorganisms (GCM) 10K type strain sequencing project: providing services to taxonomists for standard genome sequencing and annotation.</title>
        <authorList>
            <consortium name="The Broad Institute Genomics Platform"/>
            <consortium name="The Broad Institute Genome Sequencing Center for Infectious Disease"/>
            <person name="Wu L."/>
            <person name="Ma J."/>
        </authorList>
    </citation>
    <scope>NUCLEOTIDE SEQUENCE [LARGE SCALE GENOMIC DNA]</scope>
    <source>
        <strain evidence="2 3">GX26</strain>
    </source>
</reference>
<keyword evidence="3" id="KW-1185">Reference proteome</keyword>
<protein>
    <recommendedName>
        <fullName evidence="1">DUF7129 domain-containing protein</fullName>
    </recommendedName>
</protein>
<gene>
    <name evidence="2" type="ORF">ACFQGB_08880</name>
</gene>
<accession>A0ABD5VFX3</accession>
<dbReference type="EMBL" id="JBHSXN010000002">
    <property type="protein sequence ID" value="MFC6952977.1"/>
    <property type="molecule type" value="Genomic_DNA"/>
</dbReference>
<dbReference type="AlphaFoldDB" id="A0ABD5VFX3"/>
<comment type="caution">
    <text evidence="2">The sequence shown here is derived from an EMBL/GenBank/DDBJ whole genome shotgun (WGS) entry which is preliminary data.</text>
</comment>
<evidence type="ECO:0000259" key="1">
    <source>
        <dbReference type="Pfam" id="PF23455"/>
    </source>
</evidence>
<dbReference type="RefSeq" id="WP_336349957.1">
    <property type="nucleotide sequence ID" value="NZ_JAZAQL010000002.1"/>
</dbReference>